<feature type="region of interest" description="Disordered" evidence="1">
    <location>
        <begin position="128"/>
        <end position="148"/>
    </location>
</feature>
<evidence type="ECO:0000313" key="3">
    <source>
        <dbReference type="Proteomes" id="UP001234178"/>
    </source>
</evidence>
<gene>
    <name evidence="2" type="ORF">OUZ56_016927</name>
</gene>
<comment type="caution">
    <text evidence="2">The sequence shown here is derived from an EMBL/GenBank/DDBJ whole genome shotgun (WGS) entry which is preliminary data.</text>
</comment>
<dbReference type="EMBL" id="JAOYFB010000038">
    <property type="protein sequence ID" value="KAK4027786.1"/>
    <property type="molecule type" value="Genomic_DNA"/>
</dbReference>
<evidence type="ECO:0000313" key="2">
    <source>
        <dbReference type="EMBL" id="KAK4027786.1"/>
    </source>
</evidence>
<organism evidence="2 3">
    <name type="scientific">Daphnia magna</name>
    <dbReference type="NCBI Taxonomy" id="35525"/>
    <lineage>
        <taxon>Eukaryota</taxon>
        <taxon>Metazoa</taxon>
        <taxon>Ecdysozoa</taxon>
        <taxon>Arthropoda</taxon>
        <taxon>Crustacea</taxon>
        <taxon>Branchiopoda</taxon>
        <taxon>Diplostraca</taxon>
        <taxon>Cladocera</taxon>
        <taxon>Anomopoda</taxon>
        <taxon>Daphniidae</taxon>
        <taxon>Daphnia</taxon>
    </lineage>
</organism>
<accession>A0ABR0ARQ6</accession>
<reference evidence="2 3" key="1">
    <citation type="journal article" date="2023" name="Nucleic Acids Res.">
        <title>The hologenome of Daphnia magna reveals possible DNA methylation and microbiome-mediated evolution of the host genome.</title>
        <authorList>
            <person name="Chaturvedi A."/>
            <person name="Li X."/>
            <person name="Dhandapani V."/>
            <person name="Marshall H."/>
            <person name="Kissane S."/>
            <person name="Cuenca-Cambronero M."/>
            <person name="Asole G."/>
            <person name="Calvet F."/>
            <person name="Ruiz-Romero M."/>
            <person name="Marangio P."/>
            <person name="Guigo R."/>
            <person name="Rago D."/>
            <person name="Mirbahai L."/>
            <person name="Eastwood N."/>
            <person name="Colbourne J.K."/>
            <person name="Zhou J."/>
            <person name="Mallon E."/>
            <person name="Orsini L."/>
        </authorList>
    </citation>
    <scope>NUCLEOTIDE SEQUENCE [LARGE SCALE GENOMIC DNA]</scope>
    <source>
        <strain evidence="2">LRV0_1</strain>
    </source>
</reference>
<keyword evidence="3" id="KW-1185">Reference proteome</keyword>
<dbReference type="Proteomes" id="UP001234178">
    <property type="component" value="Unassembled WGS sequence"/>
</dbReference>
<name>A0ABR0ARQ6_9CRUS</name>
<protein>
    <submittedName>
        <fullName evidence="2">Uncharacterized protein</fullName>
    </submittedName>
</protein>
<sequence length="148" mass="16691">MAISLKSGKNFLSSYEEEQENSCFVLGEEYLLPTPTSSGIRNIGSNNRDNISIVCLPSTHLTEVLLENCVLVHHPRHFNPPAVKTETSGVIVNQDLKKRLIGLAFDSRDREEADYELMKRLRTMQKLSTPSTKRIQHTIGQRNSTNGH</sequence>
<evidence type="ECO:0000256" key="1">
    <source>
        <dbReference type="SAM" id="MobiDB-lite"/>
    </source>
</evidence>
<proteinExistence type="predicted"/>